<keyword evidence="3" id="KW-1185">Reference proteome</keyword>
<dbReference type="Proteomes" id="UP001303046">
    <property type="component" value="Unassembled WGS sequence"/>
</dbReference>
<evidence type="ECO:0000313" key="3">
    <source>
        <dbReference type="Proteomes" id="UP001303046"/>
    </source>
</evidence>
<comment type="caution">
    <text evidence="2">The sequence shown here is derived from an EMBL/GenBank/DDBJ whole genome shotgun (WGS) entry which is preliminary data.</text>
</comment>
<dbReference type="EMBL" id="JAVFWL010000006">
    <property type="protein sequence ID" value="KAK6765320.1"/>
    <property type="molecule type" value="Genomic_DNA"/>
</dbReference>
<evidence type="ECO:0000256" key="1">
    <source>
        <dbReference type="SAM" id="MobiDB-lite"/>
    </source>
</evidence>
<protein>
    <recommendedName>
        <fullName evidence="4">Zinc knuckle</fullName>
    </recommendedName>
</protein>
<feature type="region of interest" description="Disordered" evidence="1">
    <location>
        <begin position="56"/>
        <end position="80"/>
    </location>
</feature>
<proteinExistence type="predicted"/>
<evidence type="ECO:0000313" key="2">
    <source>
        <dbReference type="EMBL" id="KAK6765320.1"/>
    </source>
</evidence>
<name>A0ABR1ERQ2_NECAM</name>
<reference evidence="2 3" key="1">
    <citation type="submission" date="2023-08" db="EMBL/GenBank/DDBJ databases">
        <title>A Necator americanus chromosomal reference genome.</title>
        <authorList>
            <person name="Ilik V."/>
            <person name="Petrzelkova K.J."/>
            <person name="Pardy F."/>
            <person name="Fuh T."/>
            <person name="Niatou-Singa F.S."/>
            <person name="Gouil Q."/>
            <person name="Baker L."/>
            <person name="Ritchie M.E."/>
            <person name="Jex A.R."/>
            <person name="Gazzola D."/>
            <person name="Li H."/>
            <person name="Toshio Fujiwara R."/>
            <person name="Zhan B."/>
            <person name="Aroian R.V."/>
            <person name="Pafco B."/>
            <person name="Schwarz E.M."/>
        </authorList>
    </citation>
    <scope>NUCLEOTIDE SEQUENCE [LARGE SCALE GENOMIC DNA]</scope>
    <source>
        <strain evidence="2 3">Aroian</strain>
        <tissue evidence="2">Whole animal</tissue>
    </source>
</reference>
<evidence type="ECO:0008006" key="4">
    <source>
        <dbReference type="Google" id="ProtNLM"/>
    </source>
</evidence>
<accession>A0ABR1ERQ2</accession>
<organism evidence="2 3">
    <name type="scientific">Necator americanus</name>
    <name type="common">Human hookworm</name>
    <dbReference type="NCBI Taxonomy" id="51031"/>
    <lineage>
        <taxon>Eukaryota</taxon>
        <taxon>Metazoa</taxon>
        <taxon>Ecdysozoa</taxon>
        <taxon>Nematoda</taxon>
        <taxon>Chromadorea</taxon>
        <taxon>Rhabditida</taxon>
        <taxon>Rhabditina</taxon>
        <taxon>Rhabditomorpha</taxon>
        <taxon>Strongyloidea</taxon>
        <taxon>Ancylostomatidae</taxon>
        <taxon>Bunostominae</taxon>
        <taxon>Necator</taxon>
    </lineage>
</organism>
<sequence>MLGVTCSTQVEEEIRSSLHRHRSKIRDAAAYAKESKIRMGISPCYSLKPPQRFTASEWRGGDTGRRTAMHSGGSSSGRVGRRPVVKAKLAVAWLLSLGKSRFATPAYTLPQYPAHWALPSQTSDDMATGQCPQTPIPHVNVVDSQKGRNREPPSPCFRGGANHWFRDCTFVNKRCHDCRRSGHKRGFCKNFPEKKRNAKQKRKSANTDYIASTRVDVAVDRTRQVNKPVAIQDRHNYD</sequence>
<gene>
    <name evidence="2" type="primary">Necator_chrX.g25471</name>
    <name evidence="2" type="ORF">RB195_025305</name>
</gene>